<name>A0A0R5WUP6_9GAMA</name>
<dbReference type="InterPro" id="IPR008642">
    <property type="entry name" value="Herpes_BLRF2"/>
</dbReference>
<sequence length="145" mass="16173">MASKGNKTSKSKEPPTPEQLSAELEKLKLENKQLRKKVKQIYEDDSGKSGVATCGPPQVLTPRAKEVLVNSVVGVLTKQASQKIEEKIRKQTEKAVTREDFEKSLQKFTMRIEVSTSEFGEKLTSAKNPVCKPRSKSRGRPSTKQ</sequence>
<feature type="region of interest" description="Disordered" evidence="2">
    <location>
        <begin position="118"/>
        <end position="145"/>
    </location>
</feature>
<evidence type="ECO:0000313" key="4">
    <source>
        <dbReference type="Proteomes" id="UP000296355"/>
    </source>
</evidence>
<dbReference type="Pfam" id="PF05812">
    <property type="entry name" value="Herpes_BLRF2"/>
    <property type="match status" value="1"/>
</dbReference>
<keyword evidence="4" id="KW-1185">Reference proteome</keyword>
<dbReference type="Gene3D" id="1.10.3390.10">
    <property type="entry name" value="YejL-like"/>
    <property type="match status" value="1"/>
</dbReference>
<feature type="region of interest" description="Disordered" evidence="2">
    <location>
        <begin position="1"/>
        <end position="20"/>
    </location>
</feature>
<dbReference type="EMBL" id="KP136799">
    <property type="protein sequence ID" value="AJG42978.1"/>
    <property type="molecule type" value="Genomic_DNA"/>
</dbReference>
<dbReference type="GeneID" id="65099499"/>
<comment type="similarity">
    <text evidence="1">Belongs to the herpesviridae BLRF2 family.</text>
</comment>
<evidence type="ECO:0000256" key="2">
    <source>
        <dbReference type="SAM" id="MobiDB-lite"/>
    </source>
</evidence>
<reference evidence="3" key="1">
    <citation type="submission" date="2014-11" db="EMBL/GenBank/DDBJ databases">
        <title>Gammaherpesviruses are widespread among seal species in Canada.</title>
        <authorList>
            <person name="Bellehumeur C."/>
            <person name="Nielsen O."/>
            <person name="Measures L."/>
            <person name="Harwood L."/>
            <person name="Boyle B."/>
            <person name="Gagnon C.A."/>
        </authorList>
    </citation>
    <scope>NUCLEOTIDE SEQUENCE [LARGE SCALE GENOMIC DNA]</scope>
    <source>
        <strain evidence="3">FMV04-1493874</strain>
    </source>
</reference>
<dbReference type="KEGG" id="vg:65099499"/>
<dbReference type="Proteomes" id="UP000296355">
    <property type="component" value="Segment"/>
</dbReference>
<proteinExistence type="inferred from homology"/>
<feature type="compositionally biased region" description="Basic residues" evidence="2">
    <location>
        <begin position="133"/>
        <end position="145"/>
    </location>
</feature>
<evidence type="ECO:0000313" key="3">
    <source>
        <dbReference type="EMBL" id="AJG42978.1"/>
    </source>
</evidence>
<dbReference type="SUPFAM" id="SSF160459">
    <property type="entry name" value="BLRF2-like"/>
    <property type="match status" value="1"/>
</dbReference>
<organism evidence="3 4">
    <name type="scientific">phocid gammaherpesvirus 3</name>
    <dbReference type="NCBI Taxonomy" id="2560643"/>
    <lineage>
        <taxon>Viruses</taxon>
        <taxon>Duplodnaviria</taxon>
        <taxon>Heunggongvirae</taxon>
        <taxon>Peploviricota</taxon>
        <taxon>Herviviricetes</taxon>
        <taxon>Herpesvirales</taxon>
        <taxon>Orthoherpesviridae</taxon>
        <taxon>Gammaherpesvirinae</taxon>
        <taxon>Percavirus</taxon>
        <taxon>Percavirus phocidgamma3</taxon>
    </lineage>
</organism>
<accession>A0A0R5WUP6</accession>
<protein>
    <submittedName>
        <fullName evidence="3">Uncharacterized protein</fullName>
    </submittedName>
</protein>
<evidence type="ECO:0000256" key="1">
    <source>
        <dbReference type="ARBA" id="ARBA00008922"/>
    </source>
</evidence>
<dbReference type="RefSeq" id="YP_010084509.1">
    <property type="nucleotide sequence ID" value="NC_055139.1"/>
</dbReference>